<protein>
    <recommendedName>
        <fullName evidence="2">Single-stranded DNA binding protein Ssb-like OB fold domain-containing protein</fullName>
    </recommendedName>
</protein>
<feature type="region of interest" description="Disordered" evidence="1">
    <location>
        <begin position="123"/>
        <end position="153"/>
    </location>
</feature>
<dbReference type="InParanoid" id="A0A078A1E6"/>
<evidence type="ECO:0000256" key="1">
    <source>
        <dbReference type="SAM" id="MobiDB-lite"/>
    </source>
</evidence>
<dbReference type="SUPFAM" id="SSF50249">
    <property type="entry name" value="Nucleic acid-binding proteins"/>
    <property type="match status" value="1"/>
</dbReference>
<evidence type="ECO:0000259" key="2">
    <source>
        <dbReference type="Pfam" id="PF21473"/>
    </source>
</evidence>
<dbReference type="InterPro" id="IPR012340">
    <property type="entry name" value="NA-bd_OB-fold"/>
</dbReference>
<proteinExistence type="predicted"/>
<dbReference type="Gene3D" id="2.40.50.140">
    <property type="entry name" value="Nucleic acid-binding proteins"/>
    <property type="match status" value="1"/>
</dbReference>
<dbReference type="OrthoDB" id="2274046at2759"/>
<evidence type="ECO:0000313" key="4">
    <source>
        <dbReference type="Proteomes" id="UP000039865"/>
    </source>
</evidence>
<dbReference type="Proteomes" id="UP000039865">
    <property type="component" value="Unassembled WGS sequence"/>
</dbReference>
<sequence length="153" mass="16703">MEASLQKPTYITVKLVEPESRVFIHLKIVSVTIVSEKKKFDGSVVKQAEAVAGDGTGVVTLIARNEQLDTVVEGATIQVMNALAKVQNKFLKIDIDKWSRVTPSDQVIETVNAENDISKVEYELVDHSNPKGKDDKKGNKGGKGKGGDKKPKE</sequence>
<gene>
    <name evidence="3" type="primary">Contig19610.g20790</name>
    <name evidence="3" type="ORF">STYLEM_5072</name>
</gene>
<evidence type="ECO:0000313" key="3">
    <source>
        <dbReference type="EMBL" id="CDW76076.1"/>
    </source>
</evidence>
<dbReference type="PANTHER" id="PTHR31472:SF5">
    <property type="entry name" value="OS05G0244600 PROTEIN"/>
    <property type="match status" value="1"/>
</dbReference>
<dbReference type="AlphaFoldDB" id="A0A078A1E6"/>
<dbReference type="InterPro" id="IPR048970">
    <property type="entry name" value="OB_Ssb-like"/>
</dbReference>
<name>A0A078A1E6_STYLE</name>
<dbReference type="Pfam" id="PF21473">
    <property type="entry name" value="OB_Ssb-like"/>
    <property type="match status" value="1"/>
</dbReference>
<reference evidence="3 4" key="1">
    <citation type="submission" date="2014-06" db="EMBL/GenBank/DDBJ databases">
        <authorList>
            <person name="Swart Estienne"/>
        </authorList>
    </citation>
    <scope>NUCLEOTIDE SEQUENCE [LARGE SCALE GENOMIC DNA]</scope>
    <source>
        <strain evidence="3 4">130c</strain>
    </source>
</reference>
<feature type="domain" description="Single-stranded DNA binding protein Ssb-like OB fold" evidence="2">
    <location>
        <begin position="24"/>
        <end position="102"/>
    </location>
</feature>
<dbReference type="EMBL" id="CCKQ01004928">
    <property type="protein sequence ID" value="CDW76076.1"/>
    <property type="molecule type" value="Genomic_DNA"/>
</dbReference>
<dbReference type="PANTHER" id="PTHR31472">
    <property type="entry name" value="OS05G0244600 PROTEIN"/>
    <property type="match status" value="1"/>
</dbReference>
<dbReference type="OMA" id="MVEYELI"/>
<accession>A0A078A1E6</accession>
<keyword evidence="4" id="KW-1185">Reference proteome</keyword>
<organism evidence="3 4">
    <name type="scientific">Stylonychia lemnae</name>
    <name type="common">Ciliate</name>
    <dbReference type="NCBI Taxonomy" id="5949"/>
    <lineage>
        <taxon>Eukaryota</taxon>
        <taxon>Sar</taxon>
        <taxon>Alveolata</taxon>
        <taxon>Ciliophora</taxon>
        <taxon>Intramacronucleata</taxon>
        <taxon>Spirotrichea</taxon>
        <taxon>Stichotrichia</taxon>
        <taxon>Sporadotrichida</taxon>
        <taxon>Oxytrichidae</taxon>
        <taxon>Stylonychinae</taxon>
        <taxon>Stylonychia</taxon>
    </lineage>
</organism>
<feature type="compositionally biased region" description="Basic and acidic residues" evidence="1">
    <location>
        <begin position="123"/>
        <end position="138"/>
    </location>
</feature>